<protein>
    <submittedName>
        <fullName evidence="1">Uncharacterized protein</fullName>
    </submittedName>
</protein>
<name>A0ABT6S2T0_9ACTN</name>
<organism evidence="1 2">
    <name type="scientific">Streptomyces solicavernae</name>
    <dbReference type="NCBI Taxonomy" id="3043614"/>
    <lineage>
        <taxon>Bacteria</taxon>
        <taxon>Bacillati</taxon>
        <taxon>Actinomycetota</taxon>
        <taxon>Actinomycetes</taxon>
        <taxon>Kitasatosporales</taxon>
        <taxon>Streptomycetaceae</taxon>
        <taxon>Streptomyces</taxon>
    </lineage>
</organism>
<comment type="caution">
    <text evidence="1">The sequence shown here is derived from an EMBL/GenBank/DDBJ whole genome shotgun (WGS) entry which is preliminary data.</text>
</comment>
<dbReference type="EMBL" id="JASCIR010000045">
    <property type="protein sequence ID" value="MDI3390323.1"/>
    <property type="molecule type" value="Genomic_DNA"/>
</dbReference>
<evidence type="ECO:0000313" key="1">
    <source>
        <dbReference type="EMBL" id="MDI3390323.1"/>
    </source>
</evidence>
<dbReference type="Proteomes" id="UP001224661">
    <property type="component" value="Unassembled WGS sequence"/>
</dbReference>
<keyword evidence="2" id="KW-1185">Reference proteome</keyword>
<evidence type="ECO:0000313" key="2">
    <source>
        <dbReference type="Proteomes" id="UP001224661"/>
    </source>
</evidence>
<reference evidence="1 2" key="1">
    <citation type="submission" date="2023-05" db="EMBL/GenBank/DDBJ databases">
        <title>Draft genome sequence of Streptomyces sp. B-S-A8 isolated from a cave soil in Thailand.</title>
        <authorList>
            <person name="Chamroensaksri N."/>
            <person name="Muangham S."/>
        </authorList>
    </citation>
    <scope>NUCLEOTIDE SEQUENCE [LARGE SCALE GENOMIC DNA]</scope>
    <source>
        <strain evidence="1 2">B-S-A8</strain>
    </source>
</reference>
<gene>
    <name evidence="1" type="ORF">QIS99_29640</name>
</gene>
<sequence length="98" mass="10854">MRRTRGIGPFRLGTGHNRSSVVDGSLSRDRFVVDVAEGLMGVGVPFRRGCSALGFRVTVTDTETGRRQYVSENYTHDLAYADGERYVTKLVTGRKSVK</sequence>
<accession>A0ABT6S2T0</accession>
<proteinExistence type="predicted"/>
<dbReference type="RefSeq" id="WP_282516803.1">
    <property type="nucleotide sequence ID" value="NZ_JASCIR010000045.1"/>
</dbReference>